<comment type="caution">
    <text evidence="3">The sequence shown here is derived from an EMBL/GenBank/DDBJ whole genome shotgun (WGS) entry which is preliminary data.</text>
</comment>
<dbReference type="SMART" id="SM00240">
    <property type="entry name" value="FHA"/>
    <property type="match status" value="1"/>
</dbReference>
<evidence type="ECO:0000256" key="1">
    <source>
        <dbReference type="SAM" id="MobiDB-lite"/>
    </source>
</evidence>
<evidence type="ECO:0000313" key="3">
    <source>
        <dbReference type="EMBL" id="RGZ90122.1"/>
    </source>
</evidence>
<feature type="region of interest" description="Disordered" evidence="1">
    <location>
        <begin position="196"/>
        <end position="246"/>
    </location>
</feature>
<feature type="compositionally biased region" description="Basic and acidic residues" evidence="1">
    <location>
        <begin position="310"/>
        <end position="324"/>
    </location>
</feature>
<sequence>MSFTYENQGNNTYLVYKIGASDNVDTMSLGMITNNKIDGIVPTLFTQSDTDRFIKYNISAKVSAKEFLSGVVNKKRLLGVFISVLKAIKSTEEYMIDARSLLIDLEHIYVDVSKCDAMLVCLPLVRQNESVNIPMFFKQIMFSTQFDQNENCDYVAQIINYLNSTPVFSVDAFEKLLMDIDADNLNIAASKAVVGQQKPVQPQSQSQSQQPKPMQPAMNQLKNAQVQTNMPSQGEMQSQRETQSANNVVQPNQVNFAVPNMNPQNQNRINNNVQMGTNISGTYVETTSEKQMSMFGLLTHYSKENKQIYERQKAQRKAQKEAEKNGAAMPGQNVKASNASFAIPGQPPQQRPQPAQAQPQPVMPQAQQKPAQQVQPQPVQNQNANTGMTGNPSVPPQILENMTKAGNFGETTVLGVGSEAGETTVLGASQAQIIKPYLLRIKNNERIELNKPVFRIGKERSYVDYFVSDNTAVSRSHANIINKDNEFYIVDTNSTNHTYVNGSMIQSNVETKIEHGTKIRLANEDFEFFMY</sequence>
<organism evidence="3 4">
    <name type="scientific">Agathobacter rectalis</name>
    <dbReference type="NCBI Taxonomy" id="39491"/>
    <lineage>
        <taxon>Bacteria</taxon>
        <taxon>Bacillati</taxon>
        <taxon>Bacillota</taxon>
        <taxon>Clostridia</taxon>
        <taxon>Lachnospirales</taxon>
        <taxon>Lachnospiraceae</taxon>
        <taxon>Agathobacter</taxon>
    </lineage>
</organism>
<dbReference type="SUPFAM" id="SSF81995">
    <property type="entry name" value="beta-sandwich domain of Sec23/24"/>
    <property type="match status" value="1"/>
</dbReference>
<dbReference type="Proteomes" id="UP000283721">
    <property type="component" value="Unassembled WGS sequence"/>
</dbReference>
<dbReference type="SUPFAM" id="SSF49879">
    <property type="entry name" value="SMAD/FHA domain"/>
    <property type="match status" value="1"/>
</dbReference>
<protein>
    <submittedName>
        <fullName evidence="3">FHA domain-containing protein</fullName>
    </submittedName>
</protein>
<feature type="domain" description="FHA" evidence="2">
    <location>
        <begin position="454"/>
        <end position="505"/>
    </location>
</feature>
<name>A0A413Q4U2_9FIRM</name>
<evidence type="ECO:0000259" key="2">
    <source>
        <dbReference type="PROSITE" id="PS50006"/>
    </source>
</evidence>
<dbReference type="InterPro" id="IPR045962">
    <property type="entry name" value="DUF6382"/>
</dbReference>
<evidence type="ECO:0000313" key="4">
    <source>
        <dbReference type="Proteomes" id="UP000283721"/>
    </source>
</evidence>
<feature type="compositionally biased region" description="Polar residues" evidence="1">
    <location>
        <begin position="217"/>
        <end position="246"/>
    </location>
</feature>
<dbReference type="InterPro" id="IPR008984">
    <property type="entry name" value="SMAD_FHA_dom_sf"/>
</dbReference>
<feature type="compositionally biased region" description="Low complexity" evidence="1">
    <location>
        <begin position="196"/>
        <end position="216"/>
    </location>
</feature>
<proteinExistence type="predicted"/>
<dbReference type="PROSITE" id="PS50006">
    <property type="entry name" value="FHA_DOMAIN"/>
    <property type="match status" value="1"/>
</dbReference>
<dbReference type="EMBL" id="QSES01000024">
    <property type="protein sequence ID" value="RGZ90122.1"/>
    <property type="molecule type" value="Genomic_DNA"/>
</dbReference>
<dbReference type="Pfam" id="PF19909">
    <property type="entry name" value="DUF6382"/>
    <property type="match status" value="1"/>
</dbReference>
<gene>
    <name evidence="3" type="ORF">DW967_12165</name>
</gene>
<accession>A0A413Q4U2</accession>
<feature type="region of interest" description="Disordered" evidence="1">
    <location>
        <begin position="310"/>
        <end position="391"/>
    </location>
</feature>
<dbReference type="Pfam" id="PF00498">
    <property type="entry name" value="FHA"/>
    <property type="match status" value="1"/>
</dbReference>
<dbReference type="Gene3D" id="2.60.200.20">
    <property type="match status" value="1"/>
</dbReference>
<reference evidence="3 4" key="1">
    <citation type="submission" date="2018-08" db="EMBL/GenBank/DDBJ databases">
        <title>A genome reference for cultivated species of the human gut microbiota.</title>
        <authorList>
            <person name="Zou Y."/>
            <person name="Xue W."/>
            <person name="Luo G."/>
        </authorList>
    </citation>
    <scope>NUCLEOTIDE SEQUENCE [LARGE SCALE GENOMIC DNA]</scope>
    <source>
        <strain evidence="3 4">AM47-6BH</strain>
    </source>
</reference>
<dbReference type="AlphaFoldDB" id="A0A413Q4U2"/>
<feature type="compositionally biased region" description="Low complexity" evidence="1">
    <location>
        <begin position="352"/>
        <end position="385"/>
    </location>
</feature>
<dbReference type="InterPro" id="IPR000253">
    <property type="entry name" value="FHA_dom"/>
</dbReference>
<dbReference type="CDD" id="cd00060">
    <property type="entry name" value="FHA"/>
    <property type="match status" value="1"/>
</dbReference>